<dbReference type="CDD" id="cd00063">
    <property type="entry name" value="FN3"/>
    <property type="match status" value="1"/>
</dbReference>
<proteinExistence type="predicted"/>
<feature type="chain" id="PRO_5021739047" description="Fibronectin type-III domain-containing protein" evidence="3">
    <location>
        <begin position="20"/>
        <end position="308"/>
    </location>
</feature>
<accession>A0A512D3V3</accession>
<reference evidence="5 6" key="1">
    <citation type="submission" date="2019-07" db="EMBL/GenBank/DDBJ databases">
        <title>Whole genome shotgun sequence of Terrabacter aerolatus NBRC 106305.</title>
        <authorList>
            <person name="Hosoyama A."/>
            <person name="Uohara A."/>
            <person name="Ohji S."/>
            <person name="Ichikawa N."/>
        </authorList>
    </citation>
    <scope>NUCLEOTIDE SEQUENCE [LARGE SCALE GENOMIC DNA]</scope>
    <source>
        <strain evidence="5 6">NBRC 106305</strain>
    </source>
</reference>
<keyword evidence="2" id="KW-0119">Carbohydrate metabolism</keyword>
<keyword evidence="1" id="KW-0378">Hydrolase</keyword>
<sequence length="308" mass="31905">MLALSVGLTAVVAAGPATASTVATPSATTLQTVAAAPSVPLHATAVLTGPGQVKVTWTAPSSAGSSPITGYSVTYSTGQSGGGQGVSSTARTAVFNGLQTGSTTYTFSVWATNAAGDGPRVTFPLSVVAVPTSRPTQTVSRTTATGGDHLTISGRGNPGARLTIERALPGQAYKTIAAVKVDAAGHYADTITVLRTATYRTRGATGLLSRTNTVVVHNRMVFTAVRDGFRTYTLGGQTLPAVKGQRVKLYNKNVNGTYSLLAIVLTDQYGRWSFTHRYNFTRTYTFKAVSVATPFNASAAALLSVRVH</sequence>
<keyword evidence="1" id="KW-0326">Glycosidase</keyword>
<keyword evidence="6" id="KW-1185">Reference proteome</keyword>
<feature type="signal peptide" evidence="3">
    <location>
        <begin position="1"/>
        <end position="19"/>
    </location>
</feature>
<dbReference type="PROSITE" id="PS50853">
    <property type="entry name" value="FN3"/>
    <property type="match status" value="1"/>
</dbReference>
<dbReference type="SMART" id="SM00060">
    <property type="entry name" value="FN3"/>
    <property type="match status" value="1"/>
</dbReference>
<protein>
    <recommendedName>
        <fullName evidence="4">Fibronectin type-III domain-containing protein</fullName>
    </recommendedName>
</protein>
<evidence type="ECO:0000313" key="6">
    <source>
        <dbReference type="Proteomes" id="UP000321534"/>
    </source>
</evidence>
<gene>
    <name evidence="5" type="ORF">TAE01_29530</name>
</gene>
<dbReference type="Proteomes" id="UP000321534">
    <property type="component" value="Unassembled WGS sequence"/>
</dbReference>
<name>A0A512D3V3_9MICO</name>
<dbReference type="RefSeq" id="WP_186815223.1">
    <property type="nucleotide sequence ID" value="NZ_BAAARO010000011.1"/>
</dbReference>
<evidence type="ECO:0000259" key="4">
    <source>
        <dbReference type="PROSITE" id="PS50853"/>
    </source>
</evidence>
<dbReference type="SUPFAM" id="SSF49265">
    <property type="entry name" value="Fibronectin type III"/>
    <property type="match status" value="1"/>
</dbReference>
<organism evidence="5 6">
    <name type="scientific">Terrabacter aerolatus</name>
    <dbReference type="NCBI Taxonomy" id="422442"/>
    <lineage>
        <taxon>Bacteria</taxon>
        <taxon>Bacillati</taxon>
        <taxon>Actinomycetota</taxon>
        <taxon>Actinomycetes</taxon>
        <taxon>Micrococcales</taxon>
        <taxon>Intrasporangiaceae</taxon>
        <taxon>Terrabacter</taxon>
    </lineage>
</organism>
<keyword evidence="3" id="KW-0732">Signal</keyword>
<dbReference type="GO" id="GO:0016798">
    <property type="term" value="F:hydrolase activity, acting on glycosyl bonds"/>
    <property type="evidence" value="ECO:0007669"/>
    <property type="project" value="UniProtKB-KW"/>
</dbReference>
<evidence type="ECO:0000256" key="3">
    <source>
        <dbReference type="SAM" id="SignalP"/>
    </source>
</evidence>
<evidence type="ECO:0000313" key="5">
    <source>
        <dbReference type="EMBL" id="GEO31143.1"/>
    </source>
</evidence>
<dbReference type="InterPro" id="IPR013783">
    <property type="entry name" value="Ig-like_fold"/>
</dbReference>
<dbReference type="InterPro" id="IPR003961">
    <property type="entry name" value="FN3_dom"/>
</dbReference>
<dbReference type="GO" id="GO:0000272">
    <property type="term" value="P:polysaccharide catabolic process"/>
    <property type="evidence" value="ECO:0007669"/>
    <property type="project" value="UniProtKB-KW"/>
</dbReference>
<dbReference type="Gene3D" id="2.60.40.10">
    <property type="entry name" value="Immunoglobulins"/>
    <property type="match status" value="1"/>
</dbReference>
<dbReference type="Pfam" id="PF00041">
    <property type="entry name" value="fn3"/>
    <property type="match status" value="1"/>
</dbReference>
<dbReference type="AlphaFoldDB" id="A0A512D3V3"/>
<evidence type="ECO:0000256" key="1">
    <source>
        <dbReference type="ARBA" id="ARBA00023295"/>
    </source>
</evidence>
<keyword evidence="2" id="KW-0624">Polysaccharide degradation</keyword>
<dbReference type="InterPro" id="IPR036116">
    <property type="entry name" value="FN3_sf"/>
</dbReference>
<evidence type="ECO:0000256" key="2">
    <source>
        <dbReference type="ARBA" id="ARBA00023326"/>
    </source>
</evidence>
<feature type="domain" description="Fibronectin type-III" evidence="4">
    <location>
        <begin position="39"/>
        <end position="132"/>
    </location>
</feature>
<dbReference type="EMBL" id="BJYX01000016">
    <property type="protein sequence ID" value="GEO31143.1"/>
    <property type="molecule type" value="Genomic_DNA"/>
</dbReference>
<comment type="caution">
    <text evidence="5">The sequence shown here is derived from an EMBL/GenBank/DDBJ whole genome shotgun (WGS) entry which is preliminary data.</text>
</comment>